<keyword evidence="2" id="KW-1185">Reference proteome</keyword>
<gene>
    <name evidence="1" type="ORF">GGX14DRAFT_371243</name>
</gene>
<feature type="non-terminal residue" evidence="1">
    <location>
        <position position="1"/>
    </location>
</feature>
<evidence type="ECO:0000313" key="1">
    <source>
        <dbReference type="EMBL" id="KAJ7201413.1"/>
    </source>
</evidence>
<comment type="caution">
    <text evidence="1">The sequence shown here is derived from an EMBL/GenBank/DDBJ whole genome shotgun (WGS) entry which is preliminary data.</text>
</comment>
<dbReference type="AlphaFoldDB" id="A0AAD6VAE2"/>
<protein>
    <submittedName>
        <fullName evidence="1">Uncharacterized protein</fullName>
    </submittedName>
</protein>
<reference evidence="1" key="1">
    <citation type="submission" date="2023-03" db="EMBL/GenBank/DDBJ databases">
        <title>Massive genome expansion in bonnet fungi (Mycena s.s.) driven by repeated elements and novel gene families across ecological guilds.</title>
        <authorList>
            <consortium name="Lawrence Berkeley National Laboratory"/>
            <person name="Harder C.B."/>
            <person name="Miyauchi S."/>
            <person name="Viragh M."/>
            <person name="Kuo A."/>
            <person name="Thoen E."/>
            <person name="Andreopoulos B."/>
            <person name="Lu D."/>
            <person name="Skrede I."/>
            <person name="Drula E."/>
            <person name="Henrissat B."/>
            <person name="Morin E."/>
            <person name="Kohler A."/>
            <person name="Barry K."/>
            <person name="LaButti K."/>
            <person name="Morin E."/>
            <person name="Salamov A."/>
            <person name="Lipzen A."/>
            <person name="Mereny Z."/>
            <person name="Hegedus B."/>
            <person name="Baldrian P."/>
            <person name="Stursova M."/>
            <person name="Weitz H."/>
            <person name="Taylor A."/>
            <person name="Grigoriev I.V."/>
            <person name="Nagy L.G."/>
            <person name="Martin F."/>
            <person name="Kauserud H."/>
        </authorList>
    </citation>
    <scope>NUCLEOTIDE SEQUENCE</scope>
    <source>
        <strain evidence="1">9144</strain>
    </source>
</reference>
<dbReference type="Gene3D" id="3.60.130.30">
    <property type="match status" value="1"/>
</dbReference>
<name>A0AAD6VAE2_9AGAR</name>
<accession>A0AAD6VAE2</accession>
<sequence>DKIGPSKDMTGNPMQVKAVTHYFKVTNDYALVVGERFRGIFPDWHERYSKAFQAGCSLPGDDPGPFIGRAVIWKVQVLVHLDGLDAGPVATTPEGSFRGGGFIFPDFARTSLGKAIKYAPGDLCITYGSALYHGVQKWEPLAVKKEDALNNITARHISTVFFFPEKSLIMLENQPDDWSRDTAGGLLPSARR</sequence>
<organism evidence="1 2">
    <name type="scientific">Mycena pura</name>
    <dbReference type="NCBI Taxonomy" id="153505"/>
    <lineage>
        <taxon>Eukaryota</taxon>
        <taxon>Fungi</taxon>
        <taxon>Dikarya</taxon>
        <taxon>Basidiomycota</taxon>
        <taxon>Agaricomycotina</taxon>
        <taxon>Agaricomycetes</taxon>
        <taxon>Agaricomycetidae</taxon>
        <taxon>Agaricales</taxon>
        <taxon>Marasmiineae</taxon>
        <taxon>Mycenaceae</taxon>
        <taxon>Mycena</taxon>
    </lineage>
</organism>
<dbReference type="Proteomes" id="UP001219525">
    <property type="component" value="Unassembled WGS sequence"/>
</dbReference>
<proteinExistence type="predicted"/>
<evidence type="ECO:0000313" key="2">
    <source>
        <dbReference type="Proteomes" id="UP001219525"/>
    </source>
</evidence>
<dbReference type="EMBL" id="JARJCW010000059">
    <property type="protein sequence ID" value="KAJ7201413.1"/>
    <property type="molecule type" value="Genomic_DNA"/>
</dbReference>